<reference evidence="11 12" key="1">
    <citation type="journal article" date="2016" name="Proc. Natl. Acad. Sci. U.S.A.">
        <title>Comparative genomics of biotechnologically important yeasts.</title>
        <authorList>
            <person name="Riley R."/>
            <person name="Haridas S."/>
            <person name="Wolfe K.H."/>
            <person name="Lopes M.R."/>
            <person name="Hittinger C.T."/>
            <person name="Goeker M."/>
            <person name="Salamov A.A."/>
            <person name="Wisecaver J.H."/>
            <person name="Long T.M."/>
            <person name="Calvey C.H."/>
            <person name="Aerts A.L."/>
            <person name="Barry K.W."/>
            <person name="Choi C."/>
            <person name="Clum A."/>
            <person name="Coughlan A.Y."/>
            <person name="Deshpande S."/>
            <person name="Douglass A.P."/>
            <person name="Hanson S.J."/>
            <person name="Klenk H.-P."/>
            <person name="LaButti K.M."/>
            <person name="Lapidus A."/>
            <person name="Lindquist E.A."/>
            <person name="Lipzen A.M."/>
            <person name="Meier-Kolthoff J.P."/>
            <person name="Ohm R.A."/>
            <person name="Otillar R.P."/>
            <person name="Pangilinan J.L."/>
            <person name="Peng Y."/>
            <person name="Rokas A."/>
            <person name="Rosa C.A."/>
            <person name="Scheuner C."/>
            <person name="Sibirny A.A."/>
            <person name="Slot J.C."/>
            <person name="Stielow J.B."/>
            <person name="Sun H."/>
            <person name="Kurtzman C.P."/>
            <person name="Blackwell M."/>
            <person name="Grigoriev I.V."/>
            <person name="Jeffries T.W."/>
        </authorList>
    </citation>
    <scope>NUCLEOTIDE SEQUENCE [LARGE SCALE GENOMIC DNA]</scope>
    <source>
        <strain evidence="11 12">DSM 6958</strain>
    </source>
</reference>
<feature type="domain" description="Glycosyl hydrolase family 81 C-terminal" evidence="10">
    <location>
        <begin position="357"/>
        <end position="709"/>
    </location>
</feature>
<dbReference type="FunFam" id="1.10.287.1170:FF:000001">
    <property type="entry name" value="Endo-1,3-beta-glucanase Engl1"/>
    <property type="match status" value="1"/>
</dbReference>
<comment type="catalytic activity">
    <reaction evidence="1">
        <text>Hydrolysis of (1-&gt;3)-beta-D-glucosidic linkages in (1-&gt;3)-beta-D-glucans.</text>
        <dbReference type="EC" id="3.2.1.39"/>
    </reaction>
</comment>
<keyword evidence="4 11" id="KW-0378">Hydrolase</keyword>
<dbReference type="STRING" id="857566.A0A1E3PFS5"/>
<dbReference type="GO" id="GO:0000272">
    <property type="term" value="P:polysaccharide catabolic process"/>
    <property type="evidence" value="ECO:0007669"/>
    <property type="project" value="UniProtKB-KW"/>
</dbReference>
<evidence type="ECO:0000256" key="1">
    <source>
        <dbReference type="ARBA" id="ARBA00000382"/>
    </source>
</evidence>
<evidence type="ECO:0000259" key="10">
    <source>
        <dbReference type="Pfam" id="PF17652"/>
    </source>
</evidence>
<keyword evidence="5" id="KW-0119">Carbohydrate metabolism</keyword>
<comment type="similarity">
    <text evidence="2">Belongs to the glycosyl hydrolase 81 family.</text>
</comment>
<dbReference type="GO" id="GO:0071555">
    <property type="term" value="P:cell wall organization"/>
    <property type="evidence" value="ECO:0007669"/>
    <property type="project" value="UniProtKB-KW"/>
</dbReference>
<dbReference type="PROSITE" id="PS52008">
    <property type="entry name" value="GH81"/>
    <property type="match status" value="1"/>
</dbReference>
<evidence type="ECO:0000313" key="11">
    <source>
        <dbReference type="EMBL" id="ODQ64259.1"/>
    </source>
</evidence>
<dbReference type="GO" id="GO:0052861">
    <property type="term" value="F:endo-1,3(4)-beta-glucanase activity"/>
    <property type="evidence" value="ECO:0007669"/>
    <property type="project" value="InterPro"/>
</dbReference>
<sequence>MSYSGDIFTPISTDEPLAIFPRVQHPLPIPSGVTGPNGSPLSAIPTNNFYTNLLLESQTGPSFVLPYSVWWAKDPQANFFGLAVSHTRASQRVFGPDPNSDPAKFFLNPIGIMSVVLGATGFNNETMRMELDSPDTFSVNVKISNGATQLLAPLAQGMGFVTARYTSAIPLISSLVGFRSVENVVSLRAGIKKYKLSLFDETTWIMYVTGAPENLTFSLSDNNHLLANCTVSDVVFQVAYCPDASLEYIFDDTAGIYPVGVSLDGSTSGGQSATYSLNYQIMGSSNSGSGLIYALPHHVESFDDQTRSRVSNLRVSSLTKGDMVGVVANSLVMVETELPTQIQFLPWSTLGASTSNLNADNIKLIESIAEREVEQNITGQTNLDSMYFSGKGLDKFAFILLTIHDIIGNRDLALRALDKLKMAFEVFTTNQQIHPLAYDTAWKGIVSTAGLNGDSGQDFGNSYYNDHHFHYGYFIHAAAIIAHVDSAIGDNTWLAHHRQWVNNLLRDVANPSSYDVHFPVSRSFNWYHGHSWAKGLFMSGDGKDQESSSEDYHFAYGMKLWGQVVGDGAMVARGNLMLSIMRRSFNKYVLYTDDNTVEPSQFIKNRVNGITFENKLDYSTYFGLNTEYIHGIHMIPITPVSSFIRSPLFVQQEWDSKLASIADGLDSGWKGILKLNQALYKPDASVAFFADEGFKDNWLDGGMSRTWSLAYSLAVGSN</sequence>
<evidence type="ECO:0000313" key="12">
    <source>
        <dbReference type="Proteomes" id="UP000095009"/>
    </source>
</evidence>
<evidence type="ECO:0000256" key="7">
    <source>
        <dbReference type="ARBA" id="ARBA00023316"/>
    </source>
</evidence>
<keyword evidence="12" id="KW-1185">Reference proteome</keyword>
<dbReference type="Gene3D" id="2.70.98.30">
    <property type="entry name" value="Golgi alpha-mannosidase II, domain 4"/>
    <property type="match status" value="1"/>
</dbReference>
<dbReference type="AlphaFoldDB" id="A0A1E3PFS5"/>
<proteinExistence type="inferred from homology"/>
<feature type="domain" description="Glycosyl hydrolase family 81 N-terminal" evidence="9">
    <location>
        <begin position="25"/>
        <end position="348"/>
    </location>
</feature>
<protein>
    <recommendedName>
        <fullName evidence="3">glucan endo-1,3-beta-D-glucosidase</fullName>
        <ecNumber evidence="3">3.2.1.39</ecNumber>
    </recommendedName>
</protein>
<keyword evidence="8" id="KW-0624">Polysaccharide degradation</keyword>
<dbReference type="Pfam" id="PF03639">
    <property type="entry name" value="Glyco_hydro_81"/>
    <property type="match status" value="1"/>
</dbReference>
<dbReference type="Pfam" id="PF17652">
    <property type="entry name" value="Glyco_hydro81C"/>
    <property type="match status" value="1"/>
</dbReference>
<evidence type="ECO:0000256" key="6">
    <source>
        <dbReference type="ARBA" id="ARBA00023295"/>
    </source>
</evidence>
<dbReference type="EC" id="3.2.1.39" evidence="3"/>
<organism evidence="11 12">
    <name type="scientific">Nadsonia fulvescens var. elongata DSM 6958</name>
    <dbReference type="NCBI Taxonomy" id="857566"/>
    <lineage>
        <taxon>Eukaryota</taxon>
        <taxon>Fungi</taxon>
        <taxon>Dikarya</taxon>
        <taxon>Ascomycota</taxon>
        <taxon>Saccharomycotina</taxon>
        <taxon>Dipodascomycetes</taxon>
        <taxon>Dipodascales</taxon>
        <taxon>Dipodascales incertae sedis</taxon>
        <taxon>Nadsonia</taxon>
    </lineage>
</organism>
<keyword evidence="7" id="KW-0961">Cell wall biogenesis/degradation</keyword>
<evidence type="ECO:0000259" key="9">
    <source>
        <dbReference type="Pfam" id="PF03639"/>
    </source>
</evidence>
<gene>
    <name evidence="11" type="ORF">NADFUDRAFT_27321</name>
</gene>
<dbReference type="OrthoDB" id="4473401at2759"/>
<evidence type="ECO:0000256" key="8">
    <source>
        <dbReference type="ARBA" id="ARBA00023326"/>
    </source>
</evidence>
<evidence type="ECO:0000256" key="4">
    <source>
        <dbReference type="ARBA" id="ARBA00022801"/>
    </source>
</evidence>
<accession>A0A1E3PFS5</accession>
<evidence type="ECO:0000256" key="3">
    <source>
        <dbReference type="ARBA" id="ARBA00012780"/>
    </source>
</evidence>
<dbReference type="GO" id="GO:0042973">
    <property type="term" value="F:glucan endo-1,3-beta-D-glucosidase activity"/>
    <property type="evidence" value="ECO:0007669"/>
    <property type="project" value="UniProtKB-EC"/>
</dbReference>
<keyword evidence="6" id="KW-0326">Glycosidase</keyword>
<evidence type="ECO:0000256" key="2">
    <source>
        <dbReference type="ARBA" id="ARBA00010730"/>
    </source>
</evidence>
<dbReference type="InterPro" id="IPR040451">
    <property type="entry name" value="GH81_N"/>
</dbReference>
<dbReference type="InterPro" id="IPR040720">
    <property type="entry name" value="GH81_C"/>
</dbReference>
<name>A0A1E3PFS5_9ASCO</name>
<dbReference type="GO" id="GO:0009986">
    <property type="term" value="C:cell surface"/>
    <property type="evidence" value="ECO:0007669"/>
    <property type="project" value="TreeGrafter"/>
</dbReference>
<dbReference type="InterPro" id="IPR005200">
    <property type="entry name" value="Endo-beta-glucanase"/>
</dbReference>
<dbReference type="EMBL" id="KV454412">
    <property type="protein sequence ID" value="ODQ64259.1"/>
    <property type="molecule type" value="Genomic_DNA"/>
</dbReference>
<dbReference type="PANTHER" id="PTHR31983:SF0">
    <property type="entry name" value="GLUCAN ENDO-1,3-BETA-D-GLUCOSIDASE 2"/>
    <property type="match status" value="1"/>
</dbReference>
<evidence type="ECO:0000256" key="5">
    <source>
        <dbReference type="ARBA" id="ARBA00023277"/>
    </source>
</evidence>
<dbReference type="Proteomes" id="UP000095009">
    <property type="component" value="Unassembled WGS sequence"/>
</dbReference>
<dbReference type="Gene3D" id="1.10.287.1170">
    <property type="entry name" value="glycoside hydrolase family 81 endo-[beta] glucanase"/>
    <property type="match status" value="1"/>
</dbReference>
<dbReference type="PANTHER" id="PTHR31983">
    <property type="entry name" value="ENDO-1,3(4)-BETA-GLUCANASE 1"/>
    <property type="match status" value="1"/>
</dbReference>
<dbReference type="FunFam" id="2.70.98.30:FF:000006">
    <property type="entry name" value="Endo-1,3-beta-glucanase Engl1"/>
    <property type="match status" value="1"/>
</dbReference>